<dbReference type="Gene3D" id="3.40.630.30">
    <property type="match status" value="1"/>
</dbReference>
<dbReference type="PROSITE" id="PS51186">
    <property type="entry name" value="GNAT"/>
    <property type="match status" value="1"/>
</dbReference>
<dbReference type="Pfam" id="PF13508">
    <property type="entry name" value="Acetyltransf_7"/>
    <property type="match status" value="1"/>
</dbReference>
<dbReference type="EMBL" id="AP019376">
    <property type="protein sequence ID" value="BBH89182.1"/>
    <property type="molecule type" value="Genomic_DNA"/>
</dbReference>
<evidence type="ECO:0000313" key="2">
    <source>
        <dbReference type="EMBL" id="BBH89182.1"/>
    </source>
</evidence>
<dbReference type="AlphaFoldDB" id="A0A455SQH9"/>
<dbReference type="InterPro" id="IPR000182">
    <property type="entry name" value="GNAT_dom"/>
</dbReference>
<feature type="domain" description="N-acetyltransferase" evidence="1">
    <location>
        <begin position="103"/>
        <end position="266"/>
    </location>
</feature>
<dbReference type="SUPFAM" id="SSF55729">
    <property type="entry name" value="Acyl-CoA N-acyltransferases (Nat)"/>
    <property type="match status" value="1"/>
</dbReference>
<protein>
    <recommendedName>
        <fullName evidence="1">N-acetyltransferase domain-containing protein</fullName>
    </recommendedName>
</protein>
<accession>A0A455SQH9</accession>
<gene>
    <name evidence="2" type="ORF">KTC_39330</name>
</gene>
<name>A0A455SQH9_9CHLR</name>
<evidence type="ECO:0000259" key="1">
    <source>
        <dbReference type="PROSITE" id="PS51186"/>
    </source>
</evidence>
<dbReference type="InterPro" id="IPR016181">
    <property type="entry name" value="Acyl_CoA_acyltransferase"/>
</dbReference>
<proteinExistence type="predicted"/>
<dbReference type="CDD" id="cd04301">
    <property type="entry name" value="NAT_SF"/>
    <property type="match status" value="1"/>
</dbReference>
<sequence length="278" mass="31539">MHHLADIVWRTEWHIATTGNHILELPAGQLTYNCAWHDQHSSHQLWIQQPGQALRDLSLPCLHPFELIVLAPGEWADFFPEPQPPTVRMQHEWGMWLPASAFPDIHSLRLGLTPAQNEADWATMFAYRFQGEQAFGITDSRTIQRMIEHIRWRQRHLESAWYLAHAEGAIVGGIGLVCCNTPYGKVGRLQDVDIIPAYQGKGFGNELLHAICQLATTAGLQGLCLRADAADWPKNWYARYGFEHVATWTRFKGFSRPAFSAHQPDASIPLVTRPADEH</sequence>
<dbReference type="GO" id="GO:0016747">
    <property type="term" value="F:acyltransferase activity, transferring groups other than amino-acyl groups"/>
    <property type="evidence" value="ECO:0007669"/>
    <property type="project" value="InterPro"/>
</dbReference>
<reference evidence="2" key="1">
    <citation type="submission" date="2018-12" db="EMBL/GenBank/DDBJ databases">
        <title>Novel natural products biosynthetic potential of the class Ktedonobacteria.</title>
        <authorList>
            <person name="Zheng Y."/>
            <person name="Saitou A."/>
            <person name="Wang C.M."/>
            <person name="Toyoda A."/>
            <person name="Minakuchi Y."/>
            <person name="Sekiguchi Y."/>
            <person name="Ueda K."/>
            <person name="Takano H."/>
            <person name="Sakai Y."/>
            <person name="Yokota A."/>
            <person name="Yabe S."/>
        </authorList>
    </citation>
    <scope>NUCLEOTIDE SEQUENCE</scope>
    <source>
        <strain evidence="2">COM3</strain>
    </source>
</reference>
<organism evidence="2">
    <name type="scientific">Thermosporothrix sp. COM3</name>
    <dbReference type="NCBI Taxonomy" id="2490863"/>
    <lineage>
        <taxon>Bacteria</taxon>
        <taxon>Bacillati</taxon>
        <taxon>Chloroflexota</taxon>
        <taxon>Ktedonobacteria</taxon>
        <taxon>Ktedonobacterales</taxon>
        <taxon>Thermosporotrichaceae</taxon>
        <taxon>Thermosporothrix</taxon>
    </lineage>
</organism>